<dbReference type="Proteomes" id="UP000024404">
    <property type="component" value="Unassembled WGS sequence"/>
</dbReference>
<proteinExistence type="predicted"/>
<organism evidence="1 2">
    <name type="scientific">Onchocerca volvulus</name>
    <dbReference type="NCBI Taxonomy" id="6282"/>
    <lineage>
        <taxon>Eukaryota</taxon>
        <taxon>Metazoa</taxon>
        <taxon>Ecdysozoa</taxon>
        <taxon>Nematoda</taxon>
        <taxon>Chromadorea</taxon>
        <taxon>Rhabditida</taxon>
        <taxon>Spirurina</taxon>
        <taxon>Spiruromorpha</taxon>
        <taxon>Filarioidea</taxon>
        <taxon>Onchocercidae</taxon>
        <taxon>Onchocerca</taxon>
    </lineage>
</organism>
<protein>
    <submittedName>
        <fullName evidence="1">Uncharacterized protein</fullName>
    </submittedName>
</protein>
<reference evidence="2" key="1">
    <citation type="submission" date="2013-10" db="EMBL/GenBank/DDBJ databases">
        <title>Genome sequencing of Onchocerca volvulus.</title>
        <authorList>
            <person name="Cotton J."/>
            <person name="Tsai J."/>
            <person name="Stanley E."/>
            <person name="Tracey A."/>
            <person name="Holroyd N."/>
            <person name="Lustigman S."/>
            <person name="Berriman M."/>
        </authorList>
    </citation>
    <scope>NUCLEOTIDE SEQUENCE</scope>
</reference>
<evidence type="ECO:0000313" key="2">
    <source>
        <dbReference type="Proteomes" id="UP000024404"/>
    </source>
</evidence>
<accession>A0A8R1TT59</accession>
<dbReference type="EnsemblMetazoa" id="OVOC4630.1">
    <property type="protein sequence ID" value="OVOC4630.1"/>
    <property type="gene ID" value="WBGene00241439"/>
</dbReference>
<name>A0A8R1TT59_ONCVO</name>
<sequence length="72" mass="8520">MILLIATLREIIREHMALFVDLLCGKETIFVPLTSYLRIHSNVFQRFFNINTSYDTTNKRTIIFVQRVETTL</sequence>
<dbReference type="EMBL" id="CMVM020000142">
    <property type="status" value="NOT_ANNOTATED_CDS"/>
    <property type="molecule type" value="Genomic_DNA"/>
</dbReference>
<dbReference type="AlphaFoldDB" id="A0A8R1TT59"/>
<keyword evidence="2" id="KW-1185">Reference proteome</keyword>
<evidence type="ECO:0000313" key="1">
    <source>
        <dbReference type="EnsemblMetazoa" id="OVOC4630.1"/>
    </source>
</evidence>
<reference evidence="1" key="2">
    <citation type="submission" date="2022-06" db="UniProtKB">
        <authorList>
            <consortium name="EnsemblMetazoa"/>
        </authorList>
    </citation>
    <scope>IDENTIFICATION</scope>
</reference>